<evidence type="ECO:0000256" key="2">
    <source>
        <dbReference type="ARBA" id="ARBA00022679"/>
    </source>
</evidence>
<proteinExistence type="predicted"/>
<evidence type="ECO:0000256" key="4">
    <source>
        <dbReference type="SAM" id="MobiDB-lite"/>
    </source>
</evidence>
<feature type="compositionally biased region" description="Acidic residues" evidence="4">
    <location>
        <begin position="15"/>
        <end position="43"/>
    </location>
</feature>
<keyword evidence="2" id="KW-0808">Transferase</keyword>
<dbReference type="InterPro" id="IPR019614">
    <property type="entry name" value="SAM-dep_methyl-trfase"/>
</dbReference>
<dbReference type="EMBL" id="HBFC01010604">
    <property type="protein sequence ID" value="CAD8703449.1"/>
    <property type="molecule type" value="Transcribed_RNA"/>
</dbReference>
<keyword evidence="1" id="KW-0489">Methyltransferase</keyword>
<feature type="domain" description="S-adenosylmethionine-dependent methyltransferase" evidence="5">
    <location>
        <begin position="74"/>
        <end position="254"/>
    </location>
</feature>
<dbReference type="SUPFAM" id="SSF53335">
    <property type="entry name" value="S-adenosyl-L-methionine-dependent methyltransferases"/>
    <property type="match status" value="1"/>
</dbReference>
<keyword evidence="3" id="KW-0949">S-adenosyl-L-methionine</keyword>
<dbReference type="GO" id="GO:0032259">
    <property type="term" value="P:methylation"/>
    <property type="evidence" value="ECO:0007669"/>
    <property type="project" value="UniProtKB-KW"/>
</dbReference>
<dbReference type="CDD" id="cd02440">
    <property type="entry name" value="AdoMet_MTases"/>
    <property type="match status" value="1"/>
</dbReference>
<evidence type="ECO:0000259" key="5">
    <source>
        <dbReference type="Pfam" id="PF10672"/>
    </source>
</evidence>
<sequence length="295" mass="30782">MLSLELGGKKRNSADDEEEGKGWSEETESGADGDDVDTEDEEAAAPADAHVKSASEEVTTYCYDAKTGERCPAPTGLTAVMEGGVKYAVDLERGHKTGFYVDQRDNRAMVRALAAGKNRVMDVCCYTGGFALNAALGGAKKVIGVDSSQPALDIATQNAALNGVSKSCSFVNAEAFRHLDACIEAGQAGTYDMIILDPPKLAPNAAAVPRAVPKYVGMNQRAMKLLRPGGLLVTCSCSGAITQRGLLTEVVSAAAASAGRRVTMLGAPRGAGGDQPLDPFYPEGNYLTVIVCRVA</sequence>
<reference evidence="6" key="1">
    <citation type="submission" date="2021-01" db="EMBL/GenBank/DDBJ databases">
        <authorList>
            <person name="Corre E."/>
            <person name="Pelletier E."/>
            <person name="Niang G."/>
            <person name="Scheremetjew M."/>
            <person name="Finn R."/>
            <person name="Kale V."/>
            <person name="Holt S."/>
            <person name="Cochrane G."/>
            <person name="Meng A."/>
            <person name="Brown T."/>
            <person name="Cohen L."/>
        </authorList>
    </citation>
    <scope>NUCLEOTIDE SEQUENCE</scope>
    <source>
        <strain evidence="6">SL-175</strain>
    </source>
</reference>
<name>A0A7S0SED3_9CHLO</name>
<dbReference type="Gene3D" id="3.40.50.150">
    <property type="entry name" value="Vaccinia Virus protein VP39"/>
    <property type="match status" value="1"/>
</dbReference>
<dbReference type="GO" id="GO:0008168">
    <property type="term" value="F:methyltransferase activity"/>
    <property type="evidence" value="ECO:0007669"/>
    <property type="project" value="UniProtKB-KW"/>
</dbReference>
<dbReference type="Pfam" id="PF10672">
    <property type="entry name" value="Methyltrans_SAM"/>
    <property type="match status" value="1"/>
</dbReference>
<organism evidence="6">
    <name type="scientific">Mantoniella antarctica</name>
    <dbReference type="NCBI Taxonomy" id="81844"/>
    <lineage>
        <taxon>Eukaryota</taxon>
        <taxon>Viridiplantae</taxon>
        <taxon>Chlorophyta</taxon>
        <taxon>Mamiellophyceae</taxon>
        <taxon>Mamiellales</taxon>
        <taxon>Mamiellaceae</taxon>
        <taxon>Mantoniella</taxon>
    </lineage>
</organism>
<protein>
    <recommendedName>
        <fullName evidence="5">S-adenosylmethionine-dependent methyltransferase domain-containing protein</fullName>
    </recommendedName>
</protein>
<evidence type="ECO:0000256" key="3">
    <source>
        <dbReference type="ARBA" id="ARBA00022691"/>
    </source>
</evidence>
<dbReference type="PANTHER" id="PTHR42873:SF1">
    <property type="entry name" value="S-ADENOSYLMETHIONINE-DEPENDENT METHYLTRANSFERASE DOMAIN-CONTAINING PROTEIN"/>
    <property type="match status" value="1"/>
</dbReference>
<accession>A0A7S0SED3</accession>
<evidence type="ECO:0000256" key="1">
    <source>
        <dbReference type="ARBA" id="ARBA00022603"/>
    </source>
</evidence>
<dbReference type="InterPro" id="IPR029063">
    <property type="entry name" value="SAM-dependent_MTases_sf"/>
</dbReference>
<gene>
    <name evidence="6" type="ORF">MANT1106_LOCUS6131</name>
</gene>
<feature type="region of interest" description="Disordered" evidence="4">
    <location>
        <begin position="1"/>
        <end position="52"/>
    </location>
</feature>
<dbReference type="AlphaFoldDB" id="A0A7S0SED3"/>
<dbReference type="PANTHER" id="PTHR42873">
    <property type="entry name" value="RIBOSOMAL RNA LARGE SUBUNIT METHYLTRANSFERASE"/>
    <property type="match status" value="1"/>
</dbReference>
<evidence type="ECO:0000313" key="6">
    <source>
        <dbReference type="EMBL" id="CAD8703449.1"/>
    </source>
</evidence>